<dbReference type="Pfam" id="PF00795">
    <property type="entry name" value="CN_hydrolase"/>
    <property type="match status" value="1"/>
</dbReference>
<sequence>MKIGILQINICKDINENIIKISKIISNNNADIFILPELSDRGYLYNNREELFSIATELEKNILINKLKNITLENKKSVIVGVAEKDGDKIYNSAIVIDKGYLIGTYRKIHLTDFEKNFFETGKENKVFEVQGVSIGLQVCFDVWFPEISREQIDLGANLIFISGNFGGVTTYEIYKIRAIENLTPIILCNRVGKEVNNNLSATFLGNSTIYNYDGTQLIFPLKEKERYLEFDIQEFRKNSNIMCKDFNFERKKEYFCRKERKNTEISKKQI</sequence>
<dbReference type="PANTHER" id="PTHR23088">
    <property type="entry name" value="NITRILASE-RELATED"/>
    <property type="match status" value="1"/>
</dbReference>
<dbReference type="SUPFAM" id="SSF56317">
    <property type="entry name" value="Carbon-nitrogen hydrolase"/>
    <property type="match status" value="1"/>
</dbReference>
<dbReference type="EMBL" id="QRHL01000006">
    <property type="protein sequence ID" value="RHF73004.1"/>
    <property type="molecule type" value="Genomic_DNA"/>
</dbReference>
<dbReference type="InterPro" id="IPR036526">
    <property type="entry name" value="C-N_Hydrolase_sf"/>
</dbReference>
<proteinExistence type="predicted"/>
<accession>A0A414PWS9</accession>
<dbReference type="PROSITE" id="PS50263">
    <property type="entry name" value="CN_HYDROLASE"/>
    <property type="match status" value="1"/>
</dbReference>
<dbReference type="AlphaFoldDB" id="A0A414PWS9"/>
<dbReference type="GO" id="GO:0016787">
    <property type="term" value="F:hydrolase activity"/>
    <property type="evidence" value="ECO:0007669"/>
    <property type="project" value="UniProtKB-KW"/>
</dbReference>
<gene>
    <name evidence="2" type="ORF">DW663_05635</name>
</gene>
<dbReference type="GeneID" id="62763197"/>
<dbReference type="CDD" id="cd07197">
    <property type="entry name" value="nitrilase"/>
    <property type="match status" value="1"/>
</dbReference>
<comment type="caution">
    <text evidence="2">The sequence shown here is derived from an EMBL/GenBank/DDBJ whole genome shotgun (WGS) entry which is preliminary data.</text>
</comment>
<dbReference type="InterPro" id="IPR003010">
    <property type="entry name" value="C-N_Hydrolase"/>
</dbReference>
<dbReference type="Gene3D" id="3.60.110.10">
    <property type="entry name" value="Carbon-nitrogen hydrolase"/>
    <property type="match status" value="1"/>
</dbReference>
<evidence type="ECO:0000259" key="1">
    <source>
        <dbReference type="PROSITE" id="PS50263"/>
    </source>
</evidence>
<protein>
    <submittedName>
        <fullName evidence="2">Carbon-nitrogen hydrolase family protein</fullName>
    </submittedName>
</protein>
<feature type="domain" description="CN hydrolase" evidence="1">
    <location>
        <begin position="1"/>
        <end position="235"/>
    </location>
</feature>
<dbReference type="Proteomes" id="UP000284676">
    <property type="component" value="Unassembled WGS sequence"/>
</dbReference>
<dbReference type="PANTHER" id="PTHR23088:SF27">
    <property type="entry name" value="DEAMINATED GLUTATHIONE AMIDASE"/>
    <property type="match status" value="1"/>
</dbReference>
<reference evidence="2 3" key="1">
    <citation type="submission" date="2018-08" db="EMBL/GenBank/DDBJ databases">
        <title>A genome reference for cultivated species of the human gut microbiota.</title>
        <authorList>
            <person name="Zou Y."/>
            <person name="Xue W."/>
            <person name="Luo G."/>
        </authorList>
    </citation>
    <scope>NUCLEOTIDE SEQUENCE [LARGE SCALE GENOMIC DNA]</scope>
    <source>
        <strain evidence="2 3">AM25-1</strain>
    </source>
</reference>
<keyword evidence="2" id="KW-0378">Hydrolase</keyword>
<dbReference type="RefSeq" id="WP_005884302.1">
    <property type="nucleotide sequence ID" value="NZ_CABMMQ010000001.1"/>
</dbReference>
<evidence type="ECO:0000313" key="3">
    <source>
        <dbReference type="Proteomes" id="UP000284676"/>
    </source>
</evidence>
<organism evidence="2 3">
    <name type="scientific">Fusobacterium mortiferum</name>
    <dbReference type="NCBI Taxonomy" id="850"/>
    <lineage>
        <taxon>Bacteria</taxon>
        <taxon>Fusobacteriati</taxon>
        <taxon>Fusobacteriota</taxon>
        <taxon>Fusobacteriia</taxon>
        <taxon>Fusobacteriales</taxon>
        <taxon>Fusobacteriaceae</taxon>
        <taxon>Fusobacterium</taxon>
    </lineage>
</organism>
<name>A0A414PWS9_FUSMR</name>
<evidence type="ECO:0000313" key="2">
    <source>
        <dbReference type="EMBL" id="RHF73004.1"/>
    </source>
</evidence>